<feature type="domain" description="IclR-ED" evidence="5">
    <location>
        <begin position="66"/>
        <end position="242"/>
    </location>
</feature>
<keyword evidence="3" id="KW-0804">Transcription</keyword>
<evidence type="ECO:0000256" key="2">
    <source>
        <dbReference type="ARBA" id="ARBA00023125"/>
    </source>
</evidence>
<dbReference type="Gene3D" id="3.30.450.40">
    <property type="match status" value="1"/>
</dbReference>
<reference evidence="7" key="1">
    <citation type="journal article" date="2019" name="Int. J. Syst. Evol. Microbiol.">
        <title>The Global Catalogue of Microorganisms (GCM) 10K type strain sequencing project: providing services to taxonomists for standard genome sequencing and annotation.</title>
        <authorList>
            <consortium name="The Broad Institute Genomics Platform"/>
            <consortium name="The Broad Institute Genome Sequencing Center for Infectious Disease"/>
            <person name="Wu L."/>
            <person name="Ma J."/>
        </authorList>
    </citation>
    <scope>NUCLEOTIDE SEQUENCE [LARGE SCALE GENOMIC DNA]</scope>
    <source>
        <strain evidence="7">CCUG 53762</strain>
    </source>
</reference>
<dbReference type="PROSITE" id="PS51078">
    <property type="entry name" value="ICLR_ED"/>
    <property type="match status" value="1"/>
</dbReference>
<name>A0ABW4I6N7_9SPHI</name>
<dbReference type="PROSITE" id="PS51077">
    <property type="entry name" value="HTH_ICLR"/>
    <property type="match status" value="1"/>
</dbReference>
<dbReference type="Gene3D" id="1.10.10.10">
    <property type="entry name" value="Winged helix-like DNA-binding domain superfamily/Winged helix DNA-binding domain"/>
    <property type="match status" value="1"/>
</dbReference>
<dbReference type="InterPro" id="IPR029016">
    <property type="entry name" value="GAF-like_dom_sf"/>
</dbReference>
<dbReference type="SUPFAM" id="SSF55781">
    <property type="entry name" value="GAF domain-like"/>
    <property type="match status" value="1"/>
</dbReference>
<dbReference type="SUPFAM" id="SSF46785">
    <property type="entry name" value="Winged helix' DNA-binding domain"/>
    <property type="match status" value="1"/>
</dbReference>
<gene>
    <name evidence="6" type="ORF">ACFSAH_00880</name>
</gene>
<dbReference type="Pfam" id="PF09339">
    <property type="entry name" value="HTH_IclR"/>
    <property type="match status" value="1"/>
</dbReference>
<proteinExistence type="predicted"/>
<protein>
    <submittedName>
        <fullName evidence="6">IclR family transcriptional regulator</fullName>
    </submittedName>
</protein>
<keyword evidence="2" id="KW-0238">DNA-binding</keyword>
<keyword evidence="1" id="KW-0805">Transcription regulation</keyword>
<evidence type="ECO:0000313" key="6">
    <source>
        <dbReference type="EMBL" id="MFD1628406.1"/>
    </source>
</evidence>
<comment type="caution">
    <text evidence="6">The sequence shown here is derived from an EMBL/GenBank/DDBJ whole genome shotgun (WGS) entry which is preliminary data.</text>
</comment>
<dbReference type="PANTHER" id="PTHR30136:SF35">
    <property type="entry name" value="HTH-TYPE TRANSCRIPTIONAL REGULATOR RV1719"/>
    <property type="match status" value="1"/>
</dbReference>
<dbReference type="InterPro" id="IPR014757">
    <property type="entry name" value="Tscrpt_reg_IclR_C"/>
</dbReference>
<dbReference type="InterPro" id="IPR005471">
    <property type="entry name" value="Tscrpt_reg_IclR_N"/>
</dbReference>
<evidence type="ECO:0000256" key="1">
    <source>
        <dbReference type="ARBA" id="ARBA00023015"/>
    </source>
</evidence>
<dbReference type="PANTHER" id="PTHR30136">
    <property type="entry name" value="HELIX-TURN-HELIX TRANSCRIPTIONAL REGULATOR, ICLR FAMILY"/>
    <property type="match status" value="1"/>
</dbReference>
<dbReference type="InterPro" id="IPR036390">
    <property type="entry name" value="WH_DNA-bd_sf"/>
</dbReference>
<evidence type="ECO:0000259" key="4">
    <source>
        <dbReference type="PROSITE" id="PS51077"/>
    </source>
</evidence>
<evidence type="ECO:0000259" key="5">
    <source>
        <dbReference type="PROSITE" id="PS51078"/>
    </source>
</evidence>
<dbReference type="Pfam" id="PF01614">
    <property type="entry name" value="IclR_C"/>
    <property type="match status" value="1"/>
</dbReference>
<evidence type="ECO:0000313" key="7">
    <source>
        <dbReference type="Proteomes" id="UP001597118"/>
    </source>
</evidence>
<dbReference type="RefSeq" id="WP_379660793.1">
    <property type="nucleotide sequence ID" value="NZ_JBHUDG010000001.1"/>
</dbReference>
<keyword evidence="7" id="KW-1185">Reference proteome</keyword>
<feature type="domain" description="HTH iclR-type" evidence="4">
    <location>
        <begin position="2"/>
        <end position="65"/>
    </location>
</feature>
<evidence type="ECO:0000256" key="3">
    <source>
        <dbReference type="ARBA" id="ARBA00023163"/>
    </source>
</evidence>
<dbReference type="Proteomes" id="UP001597118">
    <property type="component" value="Unassembled WGS sequence"/>
</dbReference>
<dbReference type="InterPro" id="IPR036388">
    <property type="entry name" value="WH-like_DNA-bd_sf"/>
</dbReference>
<dbReference type="EMBL" id="JBHUDG010000001">
    <property type="protein sequence ID" value="MFD1628406.1"/>
    <property type="molecule type" value="Genomic_DNA"/>
</dbReference>
<accession>A0ABW4I6N7</accession>
<sequence>MIQVINRALDIIELLAKEPQQAKSLSEIAESVSVQPSTCANIIKTLTGRGYIRKMDNQKGYLIGDKLQHLFENGFQEKLIEKSKIELEYLTQKLNENTSLAVLEGNTRKVILKVISDQQIQAQTPDIKNTYDTSTGRVLLAMESDDVLKQYLQKYGLPEKGLWNEIVDEKTFFDEIGKIREQGYALIEDSVQVIGFSAPIYSKDKSVAALSIYMPAFRYSESLRKTLIELGLKTTKKISGLL</sequence>
<dbReference type="InterPro" id="IPR050707">
    <property type="entry name" value="HTH_MetabolicPath_Reg"/>
</dbReference>
<organism evidence="6 7">
    <name type="scientific">Pseudopedobacter beijingensis</name>
    <dbReference type="NCBI Taxonomy" id="1207056"/>
    <lineage>
        <taxon>Bacteria</taxon>
        <taxon>Pseudomonadati</taxon>
        <taxon>Bacteroidota</taxon>
        <taxon>Sphingobacteriia</taxon>
        <taxon>Sphingobacteriales</taxon>
        <taxon>Sphingobacteriaceae</taxon>
        <taxon>Pseudopedobacter</taxon>
    </lineage>
</organism>